<proteinExistence type="predicted"/>
<dbReference type="Pfam" id="PF01443">
    <property type="entry name" value="Viral_helicase1"/>
    <property type="match status" value="1"/>
</dbReference>
<dbReference type="SUPFAM" id="SSF52540">
    <property type="entry name" value="P-loop containing nucleoside triphosphate hydrolases"/>
    <property type="match status" value="1"/>
</dbReference>
<organism evidence="2 3">
    <name type="scientific">Finegoldia magna BVS033A4</name>
    <dbReference type="NCBI Taxonomy" id="866773"/>
    <lineage>
        <taxon>Bacteria</taxon>
        <taxon>Bacillati</taxon>
        <taxon>Bacillota</taxon>
        <taxon>Tissierellia</taxon>
        <taxon>Tissierellales</taxon>
        <taxon>Peptoniphilaceae</taxon>
        <taxon>Finegoldia</taxon>
    </lineage>
</organism>
<comment type="caution">
    <text evidence="2">The sequence shown here is derived from an EMBL/GenBank/DDBJ whole genome shotgun (WGS) entry which is preliminary data.</text>
</comment>
<dbReference type="InterPro" id="IPR027351">
    <property type="entry name" value="(+)RNA_virus_helicase_core_dom"/>
</dbReference>
<accession>E1L029</accession>
<evidence type="ECO:0000313" key="2">
    <source>
        <dbReference type="EMBL" id="EFL53416.1"/>
    </source>
</evidence>
<evidence type="ECO:0000313" key="3">
    <source>
        <dbReference type="Proteomes" id="UP000003807"/>
    </source>
</evidence>
<protein>
    <recommendedName>
        <fullName evidence="1">(+)RNA virus helicase C-terminal domain-containing protein</fullName>
    </recommendedName>
</protein>
<dbReference type="Gene3D" id="3.40.50.300">
    <property type="entry name" value="P-loop containing nucleotide triphosphate hydrolases"/>
    <property type="match status" value="1"/>
</dbReference>
<reference evidence="2 3" key="1">
    <citation type="submission" date="2010-08" db="EMBL/GenBank/DDBJ databases">
        <authorList>
            <person name="Durkin A.S."/>
            <person name="Madupu R."/>
            <person name="Torralba M."/>
            <person name="Gillis M."/>
            <person name="Methe B."/>
            <person name="Sutton G."/>
            <person name="Nelson K.E."/>
        </authorList>
    </citation>
    <scope>NUCLEOTIDE SEQUENCE [LARGE SCALE GENOMIC DNA]</scope>
    <source>
        <strain evidence="2 3">BVS033A4</strain>
    </source>
</reference>
<dbReference type="OrthoDB" id="5107704at2"/>
<gene>
    <name evidence="2" type="ORF">HMPREF9289_1018</name>
</gene>
<dbReference type="EMBL" id="AEDP01000049">
    <property type="protein sequence ID" value="EFL53416.1"/>
    <property type="molecule type" value="Genomic_DNA"/>
</dbReference>
<sequence>MDKKVIFAVAGSGKTSHIVENLSLNKRSLIITYTTANYDNIKAKILKKFNNEFPSSITLMTYFQFLYSFCYKPFLSDRIKAKGIIFESNKYKYSKKENQTYYMTDSGYFYSNRLAFSFEFFGILDDIKQRIEKYFDELVIDEIQDISGRDFNFLLNIMNSRINMLFVGDFFQHTFDTSRDGSVNKNLFNNYESYKNKFLINGFTVDETTLDKSWRCNNLTCDFIRKNLNINIFSHSNSSDNIKISYIDENKEIKEILNNDKIIKLHYENSKKHGYSHKNWGETKGEDQYNDICIILNKTTEELFLNNSLNKLAPSTKNKLYVALTRARRNIFFISYKKLQDI</sequence>
<dbReference type="Proteomes" id="UP000003807">
    <property type="component" value="Unassembled WGS sequence"/>
</dbReference>
<feature type="domain" description="(+)RNA virus helicase C-terminal" evidence="1">
    <location>
        <begin position="130"/>
        <end position="334"/>
    </location>
</feature>
<evidence type="ECO:0000259" key="1">
    <source>
        <dbReference type="Pfam" id="PF01443"/>
    </source>
</evidence>
<name>E1L029_FINMA</name>
<dbReference type="AlphaFoldDB" id="E1L029"/>
<dbReference type="GO" id="GO:0005524">
    <property type="term" value="F:ATP binding"/>
    <property type="evidence" value="ECO:0007669"/>
    <property type="project" value="InterPro"/>
</dbReference>
<dbReference type="RefSeq" id="WP_002840587.1">
    <property type="nucleotide sequence ID" value="NZ_AEDP01000049.1"/>
</dbReference>
<dbReference type="InterPro" id="IPR027417">
    <property type="entry name" value="P-loop_NTPase"/>
</dbReference>